<feature type="non-terminal residue" evidence="1">
    <location>
        <position position="1"/>
    </location>
</feature>
<comment type="caution">
    <text evidence="1">The sequence shown here is derived from an EMBL/GenBank/DDBJ whole genome shotgun (WGS) entry which is preliminary data.</text>
</comment>
<dbReference type="AlphaFoldDB" id="A0A0V1C4Z9"/>
<dbReference type="Proteomes" id="UP000054632">
    <property type="component" value="Unassembled WGS sequence"/>
</dbReference>
<evidence type="ECO:0000313" key="2">
    <source>
        <dbReference type="Proteomes" id="UP000054632"/>
    </source>
</evidence>
<evidence type="ECO:0000313" key="1">
    <source>
        <dbReference type="EMBL" id="KRY43827.1"/>
    </source>
</evidence>
<sequence>LTKSIFCYGVFRPIVYILTESFIDHLCRQGHFFFLNSTR</sequence>
<protein>
    <submittedName>
        <fullName evidence="1">Uncharacterized protein</fullName>
    </submittedName>
</protein>
<proteinExistence type="predicted"/>
<name>A0A0V1C4Z9_TRIPS</name>
<reference evidence="1 2" key="1">
    <citation type="submission" date="2015-01" db="EMBL/GenBank/DDBJ databases">
        <title>Evolution of Trichinella species and genotypes.</title>
        <authorList>
            <person name="Korhonen P.K."/>
            <person name="Edoardo P."/>
            <person name="Giuseppe L.R."/>
            <person name="Gasser R.B."/>
        </authorList>
    </citation>
    <scope>NUCLEOTIDE SEQUENCE [LARGE SCALE GENOMIC DNA]</scope>
    <source>
        <strain evidence="1">ISS13</strain>
    </source>
</reference>
<dbReference type="EMBL" id="JYDR01004649">
    <property type="protein sequence ID" value="KRY43827.1"/>
    <property type="molecule type" value="Genomic_DNA"/>
</dbReference>
<accession>A0A0V1C4Z9</accession>
<gene>
    <name evidence="1" type="ORF">T4A_6533</name>
</gene>
<organism evidence="1 2">
    <name type="scientific">Trichinella pseudospiralis</name>
    <name type="common">Parasitic roundworm</name>
    <dbReference type="NCBI Taxonomy" id="6337"/>
    <lineage>
        <taxon>Eukaryota</taxon>
        <taxon>Metazoa</taxon>
        <taxon>Ecdysozoa</taxon>
        <taxon>Nematoda</taxon>
        <taxon>Enoplea</taxon>
        <taxon>Dorylaimia</taxon>
        <taxon>Trichinellida</taxon>
        <taxon>Trichinellidae</taxon>
        <taxon>Trichinella</taxon>
    </lineage>
</organism>